<proteinExistence type="inferred from homology"/>
<dbReference type="InterPro" id="IPR014047">
    <property type="entry name" value="Chr_Tranpt_l_chain"/>
</dbReference>
<evidence type="ECO:0000256" key="6">
    <source>
        <dbReference type="ARBA" id="ARBA00023136"/>
    </source>
</evidence>
<dbReference type="PANTHER" id="PTHR33567:SF3">
    <property type="entry name" value="CHROMATE ION TRANSPORTER (EUROFUNG)"/>
    <property type="match status" value="1"/>
</dbReference>
<reference evidence="8 9" key="1">
    <citation type="submission" date="2015-04" db="EMBL/GenBank/DDBJ databases">
        <title>The draft genome sequence of Roseovarius sp.R12b.</title>
        <authorList>
            <person name="Li G."/>
            <person name="Lai Q."/>
            <person name="Shao Z."/>
            <person name="Yan P."/>
        </authorList>
    </citation>
    <scope>NUCLEOTIDE SEQUENCE [LARGE SCALE GENOMIC DNA]</scope>
    <source>
        <strain evidence="8 9">R12B</strain>
    </source>
</reference>
<keyword evidence="3" id="KW-1003">Cell membrane</keyword>
<evidence type="ECO:0000313" key="9">
    <source>
        <dbReference type="Proteomes" id="UP000051295"/>
    </source>
</evidence>
<keyword evidence="4 7" id="KW-0812">Transmembrane</keyword>
<evidence type="ECO:0000256" key="5">
    <source>
        <dbReference type="ARBA" id="ARBA00022989"/>
    </source>
</evidence>
<dbReference type="EMBL" id="LAXJ01000030">
    <property type="protein sequence ID" value="KRS10508.1"/>
    <property type="molecule type" value="Genomic_DNA"/>
</dbReference>
<feature type="transmembrane region" description="Helical" evidence="7">
    <location>
        <begin position="224"/>
        <end position="243"/>
    </location>
</feature>
<dbReference type="Proteomes" id="UP000051295">
    <property type="component" value="Unassembled WGS sequence"/>
</dbReference>
<feature type="transmembrane region" description="Helical" evidence="7">
    <location>
        <begin position="293"/>
        <end position="315"/>
    </location>
</feature>
<evidence type="ECO:0000256" key="1">
    <source>
        <dbReference type="ARBA" id="ARBA00004651"/>
    </source>
</evidence>
<evidence type="ECO:0000256" key="3">
    <source>
        <dbReference type="ARBA" id="ARBA00022475"/>
    </source>
</evidence>
<protein>
    <submittedName>
        <fullName evidence="8">Chromate transporter</fullName>
    </submittedName>
</protein>
<feature type="transmembrane region" description="Helical" evidence="7">
    <location>
        <begin position="335"/>
        <end position="357"/>
    </location>
</feature>
<evidence type="ECO:0000256" key="7">
    <source>
        <dbReference type="SAM" id="Phobius"/>
    </source>
</evidence>
<dbReference type="STRING" id="1641875.XM53_20830"/>
<dbReference type="PATRIC" id="fig|1641875.4.peg.3237"/>
<keyword evidence="5 7" id="KW-1133">Transmembrane helix</keyword>
<feature type="transmembrane region" description="Helical" evidence="7">
    <location>
        <begin position="77"/>
        <end position="102"/>
    </location>
</feature>
<keyword evidence="6 7" id="KW-0472">Membrane</keyword>
<comment type="caution">
    <text evidence="8">The sequence shown here is derived from an EMBL/GenBank/DDBJ whole genome shotgun (WGS) entry which is preliminary data.</text>
</comment>
<dbReference type="GO" id="GO:0015109">
    <property type="term" value="F:chromate transmembrane transporter activity"/>
    <property type="evidence" value="ECO:0007669"/>
    <property type="project" value="InterPro"/>
</dbReference>
<accession>A0A0T5NNU7</accession>
<dbReference type="NCBIfam" id="TIGR00937">
    <property type="entry name" value="2A51"/>
    <property type="match status" value="1"/>
</dbReference>
<dbReference type="RefSeq" id="WP_057796729.1">
    <property type="nucleotide sequence ID" value="NZ_LAXJ01000030.1"/>
</dbReference>
<dbReference type="AlphaFoldDB" id="A0A0T5NNU7"/>
<comment type="subcellular location">
    <subcellularLocation>
        <location evidence="1">Cell membrane</location>
        <topology evidence="1">Multi-pass membrane protein</topology>
    </subcellularLocation>
</comment>
<sequence>MIVSFSKMFRVFGRIGILSFGGPAAQISLMQTELVDRHKWLTESQFLQALSFCMLLPGPEAMQLATYAGWKLRGVPGGLLAGLLFVLPGAAVIFALAFGYAYFGQMPLVQTVFAGIKAAVVVIVFQALYKLSRRALRGGLALTLALGAFVAIFFFSVPFPAIIAVAAVIGLTVARPLPADDPPAPVVTRGGTLRTIAVWGAIWAAPLVMLWAWDATLLLQIGLFFSKLAVVTFGGAYAVLAYMTQEIVNAYGWLSTDQMIDALGLAETTPGPLILVTQFAGFMAGFLQGGPGLAIAAAVVTLWVTFVPCFLWIFAAAPYVEALLSRPRLRGAFDAISASVAGVILNLAVWFTLHVLFADIGKGSFGPALRIDSFSVLNAGLVLLAALLYLGLKVPMVAGLVLMGLFAWGVDMLI</sequence>
<dbReference type="PIRSF" id="PIRSF004810">
    <property type="entry name" value="ChrA"/>
    <property type="match status" value="1"/>
</dbReference>
<evidence type="ECO:0000256" key="2">
    <source>
        <dbReference type="ARBA" id="ARBA00005262"/>
    </source>
</evidence>
<dbReference type="InterPro" id="IPR003370">
    <property type="entry name" value="Chromate_transpt"/>
</dbReference>
<feature type="transmembrane region" description="Helical" evidence="7">
    <location>
        <begin position="396"/>
        <end position="413"/>
    </location>
</feature>
<feature type="transmembrane region" description="Helical" evidence="7">
    <location>
        <begin position="108"/>
        <end position="128"/>
    </location>
</feature>
<evidence type="ECO:0000256" key="4">
    <source>
        <dbReference type="ARBA" id="ARBA00022692"/>
    </source>
</evidence>
<dbReference type="PANTHER" id="PTHR33567">
    <property type="entry name" value="CHROMATE ION TRANSPORTER (EUROFUNG)"/>
    <property type="match status" value="1"/>
</dbReference>
<evidence type="ECO:0000313" key="8">
    <source>
        <dbReference type="EMBL" id="KRS10508.1"/>
    </source>
</evidence>
<feature type="transmembrane region" description="Helical" evidence="7">
    <location>
        <begin position="193"/>
        <end position="212"/>
    </location>
</feature>
<comment type="similarity">
    <text evidence="2">Belongs to the chromate ion transporter (CHR) (TC 2.A.51) family.</text>
</comment>
<keyword evidence="9" id="KW-1185">Reference proteome</keyword>
<dbReference type="GO" id="GO:0005886">
    <property type="term" value="C:plasma membrane"/>
    <property type="evidence" value="ECO:0007669"/>
    <property type="project" value="UniProtKB-SubCell"/>
</dbReference>
<name>A0A0T5NNU7_9RHOB</name>
<dbReference type="Pfam" id="PF02417">
    <property type="entry name" value="Chromate_transp"/>
    <property type="match status" value="2"/>
</dbReference>
<gene>
    <name evidence="8" type="ORF">XM53_20830</name>
</gene>
<feature type="transmembrane region" description="Helical" evidence="7">
    <location>
        <begin position="140"/>
        <end position="173"/>
    </location>
</feature>
<dbReference type="OrthoDB" id="8969999at2"/>
<organism evidence="8 9">
    <name type="scientific">Roseovarius atlanticus</name>
    <dbReference type="NCBI Taxonomy" id="1641875"/>
    <lineage>
        <taxon>Bacteria</taxon>
        <taxon>Pseudomonadati</taxon>
        <taxon>Pseudomonadota</taxon>
        <taxon>Alphaproteobacteria</taxon>
        <taxon>Rhodobacterales</taxon>
        <taxon>Roseobacteraceae</taxon>
        <taxon>Roseovarius</taxon>
    </lineage>
</organism>